<evidence type="ECO:0000256" key="2">
    <source>
        <dbReference type="ARBA" id="ARBA00022630"/>
    </source>
</evidence>
<evidence type="ECO:0000259" key="4">
    <source>
        <dbReference type="Pfam" id="PF01494"/>
    </source>
</evidence>
<dbReference type="AlphaFoldDB" id="A0A7K1Y660"/>
<evidence type="ECO:0000313" key="5">
    <source>
        <dbReference type="EMBL" id="MXV50053.1"/>
    </source>
</evidence>
<name>A0A7K1Y660_9SPHI</name>
<gene>
    <name evidence="5" type="ORF">GS399_03645</name>
</gene>
<dbReference type="RefSeq" id="WP_160843210.1">
    <property type="nucleotide sequence ID" value="NZ_WVHT01000001.1"/>
</dbReference>
<feature type="domain" description="FAD-binding" evidence="4">
    <location>
        <begin position="9"/>
        <end position="346"/>
    </location>
</feature>
<dbReference type="PANTHER" id="PTHR43004">
    <property type="entry name" value="TRK SYSTEM POTASSIUM UPTAKE PROTEIN"/>
    <property type="match status" value="1"/>
</dbReference>
<keyword evidence="2" id="KW-0285">Flavoprotein</keyword>
<comment type="caution">
    <text evidence="5">The sequence shown here is derived from an EMBL/GenBank/DDBJ whole genome shotgun (WGS) entry which is preliminary data.</text>
</comment>
<keyword evidence="3" id="KW-0274">FAD</keyword>
<dbReference type="SUPFAM" id="SSF51905">
    <property type="entry name" value="FAD/NAD(P)-binding domain"/>
    <property type="match status" value="1"/>
</dbReference>
<protein>
    <recommendedName>
        <fullName evidence="4">FAD-binding domain-containing protein</fullName>
    </recommendedName>
</protein>
<proteinExistence type="predicted"/>
<evidence type="ECO:0000256" key="3">
    <source>
        <dbReference type="ARBA" id="ARBA00022827"/>
    </source>
</evidence>
<dbReference type="Gene3D" id="3.30.70.2450">
    <property type="match status" value="1"/>
</dbReference>
<dbReference type="InterPro" id="IPR050641">
    <property type="entry name" value="RIFMO-like"/>
</dbReference>
<dbReference type="GO" id="GO:0016709">
    <property type="term" value="F:oxidoreductase activity, acting on paired donors, with incorporation or reduction of molecular oxygen, NAD(P)H as one donor, and incorporation of one atom of oxygen"/>
    <property type="evidence" value="ECO:0007669"/>
    <property type="project" value="UniProtKB-ARBA"/>
</dbReference>
<sequence>MITSTDKKQVLIVGAGPSGLMMAAQLLRYGIQPVIIDQKDGPTNQSKALALQARSLEIYRQLGVIDDVLSRGDEAKGLKFHQEDKVFELNLEGAGNGQTEFPYIFMLEQSKNERVLLNYLTNHVCAVSWRTTLKSLKQNDREVEAVLVTENGESTVNFEWVVGADGAHSIVRKLLNIEFKGSTYPQYYYLADLTLREGFKKQVVQVFTRGHSLAAAFPMRDEGRFRFIGALPENMKSVDDLSFDDVRPYLEQAVGARVEVSNCEWFTSYKLHHRMAESFHLQRCFLIGDAAHIHSPVGGQGMNTGLQDAYNLSWKLVGVINGQYHSKILNSYQEERMPVAKQLLKTTDKLFTIIISKNWLSIKLRNFLVPLIIPKIWSNDKIRGRFFKMVSQIGISYRHSSVNVHHSHLSSVKAGDRLPYLEFYDEKKEETTDLHSWFNKTGFTILVLGTFDERFLFSIAQWITLNYPQGLNFFYLPYSKRNIAFFHQFHISYGQKKLLIVRPDMYIGYMNDVVDLEIIGNYLKNIIGWKKSG</sequence>
<dbReference type="EMBL" id="WVHT01000001">
    <property type="protein sequence ID" value="MXV50053.1"/>
    <property type="molecule type" value="Genomic_DNA"/>
</dbReference>
<dbReference type="InterPro" id="IPR002938">
    <property type="entry name" value="FAD-bd"/>
</dbReference>
<dbReference type="InterPro" id="IPR036188">
    <property type="entry name" value="FAD/NAD-bd_sf"/>
</dbReference>
<evidence type="ECO:0000313" key="6">
    <source>
        <dbReference type="Proteomes" id="UP000466586"/>
    </source>
</evidence>
<dbReference type="Gene3D" id="3.50.50.60">
    <property type="entry name" value="FAD/NAD(P)-binding domain"/>
    <property type="match status" value="1"/>
</dbReference>
<dbReference type="GO" id="GO:0071949">
    <property type="term" value="F:FAD binding"/>
    <property type="evidence" value="ECO:0007669"/>
    <property type="project" value="InterPro"/>
</dbReference>
<dbReference type="Pfam" id="PF01494">
    <property type="entry name" value="FAD_binding_3"/>
    <property type="match status" value="1"/>
</dbReference>
<accession>A0A7K1Y660</accession>
<dbReference type="Proteomes" id="UP000466586">
    <property type="component" value="Unassembled WGS sequence"/>
</dbReference>
<reference evidence="5 6" key="1">
    <citation type="submission" date="2019-11" db="EMBL/GenBank/DDBJ databases">
        <title>Pedobacter sp. HMF7647 Genome sequencing and assembly.</title>
        <authorList>
            <person name="Kang H."/>
            <person name="Kim H."/>
            <person name="Joh K."/>
        </authorList>
    </citation>
    <scope>NUCLEOTIDE SEQUENCE [LARGE SCALE GENOMIC DNA]</scope>
    <source>
        <strain evidence="5 6">HMF7647</strain>
    </source>
</reference>
<dbReference type="PANTHER" id="PTHR43004:SF19">
    <property type="entry name" value="BINDING MONOOXYGENASE, PUTATIVE (JCVI)-RELATED"/>
    <property type="match status" value="1"/>
</dbReference>
<evidence type="ECO:0000256" key="1">
    <source>
        <dbReference type="ARBA" id="ARBA00001974"/>
    </source>
</evidence>
<keyword evidence="6" id="KW-1185">Reference proteome</keyword>
<organism evidence="5 6">
    <name type="scientific">Hufsiella arboris</name>
    <dbReference type="NCBI Taxonomy" id="2695275"/>
    <lineage>
        <taxon>Bacteria</taxon>
        <taxon>Pseudomonadati</taxon>
        <taxon>Bacteroidota</taxon>
        <taxon>Sphingobacteriia</taxon>
        <taxon>Sphingobacteriales</taxon>
        <taxon>Sphingobacteriaceae</taxon>
        <taxon>Hufsiella</taxon>
    </lineage>
</organism>
<comment type="cofactor">
    <cofactor evidence="1">
        <name>FAD</name>
        <dbReference type="ChEBI" id="CHEBI:57692"/>
    </cofactor>
</comment>
<dbReference type="PRINTS" id="PR00420">
    <property type="entry name" value="RNGMNOXGNASE"/>
</dbReference>